<keyword evidence="4" id="KW-0472">Membrane</keyword>
<reference evidence="6" key="1">
    <citation type="journal article" date="2022" name="bioRxiv">
        <title>Sequencing and chromosome-scale assembly of the giantPleurodeles waltlgenome.</title>
        <authorList>
            <person name="Brown T."/>
            <person name="Elewa A."/>
            <person name="Iarovenko S."/>
            <person name="Subramanian E."/>
            <person name="Araus A.J."/>
            <person name="Petzold A."/>
            <person name="Susuki M."/>
            <person name="Suzuki K.-i.T."/>
            <person name="Hayashi T."/>
            <person name="Toyoda A."/>
            <person name="Oliveira C."/>
            <person name="Osipova E."/>
            <person name="Leigh N.D."/>
            <person name="Simon A."/>
            <person name="Yun M.H."/>
        </authorList>
    </citation>
    <scope>NUCLEOTIDE SEQUENCE</scope>
    <source>
        <strain evidence="6">20211129_DDA</strain>
        <tissue evidence="6">Liver</tissue>
    </source>
</reference>
<dbReference type="GO" id="GO:0046931">
    <property type="term" value="P:pore complex assembly"/>
    <property type="evidence" value="ECO:0007669"/>
    <property type="project" value="InterPro"/>
</dbReference>
<keyword evidence="3" id="KW-1052">Target cell membrane</keyword>
<evidence type="ECO:0000256" key="1">
    <source>
        <dbReference type="ARBA" id="ARBA00004175"/>
    </source>
</evidence>
<evidence type="ECO:0000256" key="5">
    <source>
        <dbReference type="ARBA" id="ARBA00023331"/>
    </source>
</evidence>
<comment type="subcellular location">
    <subcellularLocation>
        <location evidence="2">Nematocyst</location>
    </subcellularLocation>
    <subcellularLocation>
        <location evidence="1">Target cell membrane</location>
    </subcellularLocation>
</comment>
<dbReference type="PANTHER" id="PTHR40388:SF1">
    <property type="entry name" value="BRYOPORIN"/>
    <property type="match status" value="1"/>
</dbReference>
<dbReference type="Proteomes" id="UP001066276">
    <property type="component" value="Chromosome 7"/>
</dbReference>
<dbReference type="GO" id="GO:0015267">
    <property type="term" value="F:channel activity"/>
    <property type="evidence" value="ECO:0007669"/>
    <property type="project" value="InterPro"/>
</dbReference>
<organism evidence="6 7">
    <name type="scientific">Pleurodeles waltl</name>
    <name type="common">Iberian ribbed newt</name>
    <dbReference type="NCBI Taxonomy" id="8319"/>
    <lineage>
        <taxon>Eukaryota</taxon>
        <taxon>Metazoa</taxon>
        <taxon>Chordata</taxon>
        <taxon>Craniata</taxon>
        <taxon>Vertebrata</taxon>
        <taxon>Euteleostomi</taxon>
        <taxon>Amphibia</taxon>
        <taxon>Batrachia</taxon>
        <taxon>Caudata</taxon>
        <taxon>Salamandroidea</taxon>
        <taxon>Salamandridae</taxon>
        <taxon>Pleurodelinae</taxon>
        <taxon>Pleurodeles</taxon>
    </lineage>
</organism>
<evidence type="ECO:0000313" key="7">
    <source>
        <dbReference type="Proteomes" id="UP001066276"/>
    </source>
</evidence>
<dbReference type="InterPro" id="IPR009104">
    <property type="entry name" value="Anemon_actinoporin-like"/>
</dbReference>
<dbReference type="AlphaFoldDB" id="A0AAV7P1L0"/>
<gene>
    <name evidence="6" type="ORF">NDU88_000532</name>
</gene>
<accession>A0AAV7P1L0</accession>
<dbReference type="SUPFAM" id="SSF63724">
    <property type="entry name" value="Cytolysin/lectin"/>
    <property type="match status" value="1"/>
</dbReference>
<name>A0AAV7P1L0_PLEWA</name>
<proteinExistence type="predicted"/>
<comment type="caution">
    <text evidence="6">The sequence shown here is derived from an EMBL/GenBank/DDBJ whole genome shotgun (WGS) entry which is preliminary data.</text>
</comment>
<evidence type="ECO:0000256" key="3">
    <source>
        <dbReference type="ARBA" id="ARBA00022537"/>
    </source>
</evidence>
<evidence type="ECO:0000313" key="6">
    <source>
        <dbReference type="EMBL" id="KAJ1122026.1"/>
    </source>
</evidence>
<evidence type="ECO:0000256" key="2">
    <source>
        <dbReference type="ARBA" id="ARBA00004532"/>
    </source>
</evidence>
<dbReference type="GO" id="GO:0051715">
    <property type="term" value="P:cytolysis in another organism"/>
    <property type="evidence" value="ECO:0007669"/>
    <property type="project" value="InterPro"/>
</dbReference>
<dbReference type="PANTHER" id="PTHR40388">
    <property type="entry name" value="BRYOPORIN"/>
    <property type="match status" value="1"/>
</dbReference>
<dbReference type="Pfam" id="PF06369">
    <property type="entry name" value="Anemone_cytotox"/>
    <property type="match status" value="1"/>
</dbReference>
<keyword evidence="5" id="KW-0166">Nematocyst</keyword>
<sequence>MRGNRDYQHHEVSHLKGARTYCESGHNSIPPALTIPPGETENCVFIKNAMTPSGSVGVLTYNCGTFSLGIMFSNPFDYNIYKVWYGLHISEDPKQQHDLEKLYNDMYYKMSPSMVFEKAEVSKNTKSIDLRYKGYHVIATMSFDCKAILKVRIEEE</sequence>
<dbReference type="EMBL" id="JANPWB010000011">
    <property type="protein sequence ID" value="KAJ1122026.1"/>
    <property type="molecule type" value="Genomic_DNA"/>
</dbReference>
<dbReference type="InterPro" id="IPR050677">
    <property type="entry name" value="Actinoporin_PFT"/>
</dbReference>
<dbReference type="GO" id="GO:0046930">
    <property type="term" value="C:pore complex"/>
    <property type="evidence" value="ECO:0007669"/>
    <property type="project" value="InterPro"/>
</dbReference>
<keyword evidence="4" id="KW-1053">Target membrane</keyword>
<dbReference type="Gene3D" id="2.60.270.20">
    <property type="entry name" value="Cytolysin/lectin"/>
    <property type="match status" value="1"/>
</dbReference>
<evidence type="ECO:0000256" key="4">
    <source>
        <dbReference type="ARBA" id="ARBA00023298"/>
    </source>
</evidence>
<keyword evidence="7" id="KW-1185">Reference proteome</keyword>
<protein>
    <submittedName>
        <fullName evidence="6">Uncharacterized protein</fullName>
    </submittedName>
</protein>
<dbReference type="InterPro" id="IPR015926">
    <property type="entry name" value="Cytolysin/lectin"/>
</dbReference>
<dbReference type="GO" id="GO:0006812">
    <property type="term" value="P:monoatomic cation transport"/>
    <property type="evidence" value="ECO:0007669"/>
    <property type="project" value="InterPro"/>
</dbReference>
<dbReference type="GO" id="GO:0044218">
    <property type="term" value="C:other organism cell membrane"/>
    <property type="evidence" value="ECO:0007669"/>
    <property type="project" value="UniProtKB-KW"/>
</dbReference>
<dbReference type="GO" id="GO:0042151">
    <property type="term" value="C:nematocyst"/>
    <property type="evidence" value="ECO:0007669"/>
    <property type="project" value="UniProtKB-SubCell"/>
</dbReference>